<proteinExistence type="inferred from homology"/>
<dbReference type="Pfam" id="PF01730">
    <property type="entry name" value="UreF"/>
    <property type="match status" value="1"/>
</dbReference>
<evidence type="ECO:0000256" key="1">
    <source>
        <dbReference type="ARBA" id="ARBA00022988"/>
    </source>
</evidence>
<organism evidence="4">
    <name type="scientific">Rhipicephalus appendiculatus</name>
    <name type="common">Brown ear tick</name>
    <dbReference type="NCBI Taxonomy" id="34631"/>
    <lineage>
        <taxon>Eukaryota</taxon>
        <taxon>Metazoa</taxon>
        <taxon>Ecdysozoa</taxon>
        <taxon>Arthropoda</taxon>
        <taxon>Chelicerata</taxon>
        <taxon>Arachnida</taxon>
        <taxon>Acari</taxon>
        <taxon>Parasitiformes</taxon>
        <taxon>Ixodida</taxon>
        <taxon>Ixodoidea</taxon>
        <taxon>Ixodidae</taxon>
        <taxon>Rhipicephalinae</taxon>
        <taxon>Rhipicephalus</taxon>
        <taxon>Rhipicephalus</taxon>
    </lineage>
</organism>
<name>A0A131YTQ9_RHIAP</name>
<dbReference type="EMBL" id="GEDV01005944">
    <property type="protein sequence ID" value="JAP82613.1"/>
    <property type="molecule type" value="Transcribed_RNA"/>
</dbReference>
<dbReference type="PANTHER" id="PTHR33620:SF1">
    <property type="entry name" value="UREASE ACCESSORY PROTEIN F"/>
    <property type="match status" value="1"/>
</dbReference>
<dbReference type="InterPro" id="IPR002639">
    <property type="entry name" value="UreF"/>
</dbReference>
<dbReference type="GO" id="GO:0016151">
    <property type="term" value="F:nickel cation binding"/>
    <property type="evidence" value="ECO:0007669"/>
    <property type="project" value="InterPro"/>
</dbReference>
<dbReference type="InterPro" id="IPR038277">
    <property type="entry name" value="UreF_sf"/>
</dbReference>
<evidence type="ECO:0000256" key="3">
    <source>
        <dbReference type="ARBA" id="ARBA00046339"/>
    </source>
</evidence>
<dbReference type="AlphaFoldDB" id="A0A131YTQ9"/>
<protein>
    <submittedName>
        <fullName evidence="4">Urease accessory protein uref posttranslational modification</fullName>
    </submittedName>
</protein>
<accession>A0A131YTQ9</accession>
<evidence type="ECO:0000313" key="4">
    <source>
        <dbReference type="EMBL" id="JAP82613.1"/>
    </source>
</evidence>
<dbReference type="Gene3D" id="1.10.4190.10">
    <property type="entry name" value="Urease accessory protein UreF"/>
    <property type="match status" value="1"/>
</dbReference>
<dbReference type="PANTHER" id="PTHR33620">
    <property type="entry name" value="UREASE ACCESSORY PROTEIN F"/>
    <property type="match status" value="1"/>
</dbReference>
<sequence>MSSPDTNSLLNLLQISDSAFPTGSFAHSAGLEAAYQRGFLTTSEKVEKFLLASTENVGSFSIPFVREAHQLWTDLEAIRALDRLLNASLSNHIANRASTQQGRSLIQTACATYKDVKLTEVQKWIYDGKLMGHQAVMYGLVCAFLGVPEDQAVMSFLFSSLRTTVAAAVRLGAVGTLEGQRMQFMLQSRIPEIIERHKHRTSDSAANVFPVVDVMQSSHDQLFARMFYS</sequence>
<keyword evidence="1" id="KW-0996">Nickel insertion</keyword>
<dbReference type="PIRSF" id="PIRSF009467">
    <property type="entry name" value="Ureas_acces_UreF"/>
    <property type="match status" value="1"/>
</dbReference>
<comment type="similarity">
    <text evidence="3">Belongs to the UreF family.</text>
</comment>
<keyword evidence="2" id="KW-0143">Chaperone</keyword>
<reference evidence="4" key="1">
    <citation type="journal article" date="2016" name="Ticks Tick Borne Dis.">
        <title>De novo assembly and annotation of the salivary gland transcriptome of Rhipicephalus appendiculatus male and female ticks during blood feeding.</title>
        <authorList>
            <person name="de Castro M.H."/>
            <person name="de Klerk D."/>
            <person name="Pienaar R."/>
            <person name="Latif A.A."/>
            <person name="Rees D.J."/>
            <person name="Mans B.J."/>
        </authorList>
    </citation>
    <scope>NUCLEOTIDE SEQUENCE</scope>
    <source>
        <tissue evidence="4">Salivary glands</tissue>
    </source>
</reference>
<dbReference type="HAMAP" id="MF_01385">
    <property type="entry name" value="UreF"/>
    <property type="match status" value="1"/>
</dbReference>
<evidence type="ECO:0000256" key="2">
    <source>
        <dbReference type="ARBA" id="ARBA00023186"/>
    </source>
</evidence>